<dbReference type="InterPro" id="IPR010916">
    <property type="entry name" value="TonB_box_CS"/>
</dbReference>
<evidence type="ECO:0000256" key="1">
    <source>
        <dbReference type="SAM" id="SignalP"/>
    </source>
</evidence>
<dbReference type="EMBL" id="MU004240">
    <property type="protein sequence ID" value="KAF2665840.1"/>
    <property type="molecule type" value="Genomic_DNA"/>
</dbReference>
<dbReference type="AlphaFoldDB" id="A0A6A6U1Q1"/>
<feature type="signal peptide" evidence="1">
    <location>
        <begin position="1"/>
        <end position="19"/>
    </location>
</feature>
<keyword evidence="1" id="KW-0732">Signal</keyword>
<keyword evidence="3" id="KW-1185">Reference proteome</keyword>
<dbReference type="Proteomes" id="UP000799302">
    <property type="component" value="Unassembled WGS sequence"/>
</dbReference>
<proteinExistence type="predicted"/>
<name>A0A6A6U1Q1_9PEZI</name>
<evidence type="ECO:0008006" key="4">
    <source>
        <dbReference type="Google" id="ProtNLM"/>
    </source>
</evidence>
<evidence type="ECO:0000313" key="2">
    <source>
        <dbReference type="EMBL" id="KAF2665840.1"/>
    </source>
</evidence>
<evidence type="ECO:0000313" key="3">
    <source>
        <dbReference type="Proteomes" id="UP000799302"/>
    </source>
</evidence>
<gene>
    <name evidence="2" type="ORF">BT63DRAFT_428788</name>
</gene>
<accession>A0A6A6U1Q1</accession>
<feature type="chain" id="PRO_5025511205" description="Ig-like domain-containing protein" evidence="1">
    <location>
        <begin position="20"/>
        <end position="175"/>
    </location>
</feature>
<dbReference type="PROSITE" id="PS00430">
    <property type="entry name" value="TONB_DEPENDENT_REC_1"/>
    <property type="match status" value="1"/>
</dbReference>
<organism evidence="2 3">
    <name type="scientific">Microthyrium microscopicum</name>
    <dbReference type="NCBI Taxonomy" id="703497"/>
    <lineage>
        <taxon>Eukaryota</taxon>
        <taxon>Fungi</taxon>
        <taxon>Dikarya</taxon>
        <taxon>Ascomycota</taxon>
        <taxon>Pezizomycotina</taxon>
        <taxon>Dothideomycetes</taxon>
        <taxon>Dothideomycetes incertae sedis</taxon>
        <taxon>Microthyriales</taxon>
        <taxon>Microthyriaceae</taxon>
        <taxon>Microthyrium</taxon>
    </lineage>
</organism>
<reference evidence="2" key="1">
    <citation type="journal article" date="2020" name="Stud. Mycol.">
        <title>101 Dothideomycetes genomes: a test case for predicting lifestyles and emergence of pathogens.</title>
        <authorList>
            <person name="Haridas S."/>
            <person name="Albert R."/>
            <person name="Binder M."/>
            <person name="Bloem J."/>
            <person name="Labutti K."/>
            <person name="Salamov A."/>
            <person name="Andreopoulos B."/>
            <person name="Baker S."/>
            <person name="Barry K."/>
            <person name="Bills G."/>
            <person name="Bluhm B."/>
            <person name="Cannon C."/>
            <person name="Castanera R."/>
            <person name="Culley D."/>
            <person name="Daum C."/>
            <person name="Ezra D."/>
            <person name="Gonzalez J."/>
            <person name="Henrissat B."/>
            <person name="Kuo A."/>
            <person name="Liang C."/>
            <person name="Lipzen A."/>
            <person name="Lutzoni F."/>
            <person name="Magnuson J."/>
            <person name="Mondo S."/>
            <person name="Nolan M."/>
            <person name="Ohm R."/>
            <person name="Pangilinan J."/>
            <person name="Park H.-J."/>
            <person name="Ramirez L."/>
            <person name="Alfaro M."/>
            <person name="Sun H."/>
            <person name="Tritt A."/>
            <person name="Yoshinaga Y."/>
            <person name="Zwiers L.-H."/>
            <person name="Turgeon B."/>
            <person name="Goodwin S."/>
            <person name="Spatafora J."/>
            <person name="Crous P."/>
            <person name="Grigoriev I."/>
        </authorList>
    </citation>
    <scope>NUCLEOTIDE SEQUENCE</scope>
    <source>
        <strain evidence="2">CBS 115976</strain>
    </source>
</reference>
<sequence>MVSLRIFSILASNLLLASALPYSAPLQVDKAASYSIVNPDGGPPGSNPTALPPTVTQTVYATTTIIQGAAAPPPATITITITATPPTQTAIETDSITVTATTTTPVTTAASVSTEWYDNGMWHTSYYTVVPIPSPTEQAQVETTEFPSTTITPMTQIAVATSLPFWSNSTGISPS</sequence>
<protein>
    <recommendedName>
        <fullName evidence="4">Ig-like domain-containing protein</fullName>
    </recommendedName>
</protein>